<comment type="caution">
    <text evidence="1">The sequence shown here is derived from an EMBL/GenBank/DDBJ whole genome shotgun (WGS) entry which is preliminary data.</text>
</comment>
<sequence length="148" mass="16345">MGTGDFTHHLWLQELKSKLKPQGNGIFSYGGVNFVLTTEVSNIYSKNGRGRRVHNILFAPDFSTVDKINDELAGFGNLSSDGRPMLGLDCVSLVETVLGVNPDCFIVPGHIWTPWYSLFGANSGFDTIEECFEQYTKDIYALETGLSS</sequence>
<protein>
    <submittedName>
        <fullName evidence="1">Uncharacterized protein</fullName>
    </submittedName>
</protein>
<dbReference type="PANTHER" id="PTHR40084:SF1">
    <property type="entry name" value="PHOSPHOTRANSFERASE"/>
    <property type="match status" value="1"/>
</dbReference>
<proteinExistence type="predicted"/>
<organism evidence="1">
    <name type="scientific">marine sediment metagenome</name>
    <dbReference type="NCBI Taxonomy" id="412755"/>
    <lineage>
        <taxon>unclassified sequences</taxon>
        <taxon>metagenomes</taxon>
        <taxon>ecological metagenomes</taxon>
    </lineage>
</organism>
<dbReference type="EMBL" id="BARS01049410">
    <property type="protein sequence ID" value="GAG32638.1"/>
    <property type="molecule type" value="Genomic_DNA"/>
</dbReference>
<feature type="non-terminal residue" evidence="1">
    <location>
        <position position="148"/>
    </location>
</feature>
<name>X0X7L3_9ZZZZ</name>
<accession>X0X7L3</accession>
<dbReference type="PANTHER" id="PTHR40084">
    <property type="entry name" value="PHOSPHOHYDROLASE, PHP FAMILY"/>
    <property type="match status" value="1"/>
</dbReference>
<evidence type="ECO:0000313" key="1">
    <source>
        <dbReference type="EMBL" id="GAG32638.1"/>
    </source>
</evidence>
<dbReference type="AlphaFoldDB" id="X0X7L3"/>
<reference evidence="1" key="1">
    <citation type="journal article" date="2014" name="Front. Microbiol.">
        <title>High frequency of phylogenetically diverse reductive dehalogenase-homologous genes in deep subseafloor sedimentary metagenomes.</title>
        <authorList>
            <person name="Kawai M."/>
            <person name="Futagami T."/>
            <person name="Toyoda A."/>
            <person name="Takaki Y."/>
            <person name="Nishi S."/>
            <person name="Hori S."/>
            <person name="Arai W."/>
            <person name="Tsubouchi T."/>
            <person name="Morono Y."/>
            <person name="Uchiyama I."/>
            <person name="Ito T."/>
            <person name="Fujiyama A."/>
            <person name="Inagaki F."/>
            <person name="Takami H."/>
        </authorList>
    </citation>
    <scope>NUCLEOTIDE SEQUENCE</scope>
    <source>
        <strain evidence="1">Expedition CK06-06</strain>
    </source>
</reference>
<gene>
    <name evidence="1" type="ORF">S01H1_73908</name>
</gene>